<proteinExistence type="predicted"/>
<protein>
    <submittedName>
        <fullName evidence="4">Zeta toxin</fullName>
    </submittedName>
</protein>
<reference evidence="4 5" key="1">
    <citation type="submission" date="2016-10" db="EMBL/GenBank/DDBJ databases">
        <authorList>
            <person name="Varghese N."/>
            <person name="Submissions S."/>
        </authorList>
    </citation>
    <scope>NUCLEOTIDE SEQUENCE [LARGE SCALE GENOMIC DNA]</scope>
    <source>
        <strain evidence="4 5">DSM 17833</strain>
    </source>
</reference>
<keyword evidence="5" id="KW-1185">Reference proteome</keyword>
<dbReference type="GO" id="GO:0016301">
    <property type="term" value="F:kinase activity"/>
    <property type="evidence" value="ECO:0007669"/>
    <property type="project" value="InterPro"/>
</dbReference>
<evidence type="ECO:0000313" key="4">
    <source>
        <dbReference type="EMBL" id="SCW89273.1"/>
    </source>
</evidence>
<name>A0AB37ZCZ4_9PSED</name>
<dbReference type="SUPFAM" id="SSF52540">
    <property type="entry name" value="P-loop containing nucleoside triphosphate hydrolases"/>
    <property type="match status" value="1"/>
</dbReference>
<dbReference type="EMBL" id="FMTL01000010">
    <property type="protein sequence ID" value="SCW89273.1"/>
    <property type="molecule type" value="Genomic_DNA"/>
</dbReference>
<dbReference type="InterPro" id="IPR027417">
    <property type="entry name" value="P-loop_NTPase"/>
</dbReference>
<dbReference type="Pfam" id="PF06414">
    <property type="entry name" value="Zeta_toxin"/>
    <property type="match status" value="1"/>
</dbReference>
<feature type="domain" description="Zeta toxin" evidence="3">
    <location>
        <begin position="27"/>
        <end position="209"/>
    </location>
</feature>
<evidence type="ECO:0000256" key="1">
    <source>
        <dbReference type="ARBA" id="ARBA00022741"/>
    </source>
</evidence>
<organism evidence="4 5">
    <name type="scientific">Pseudomonas peli</name>
    <dbReference type="NCBI Taxonomy" id="592361"/>
    <lineage>
        <taxon>Bacteria</taxon>
        <taxon>Pseudomonadati</taxon>
        <taxon>Pseudomonadota</taxon>
        <taxon>Gammaproteobacteria</taxon>
        <taxon>Pseudomonadales</taxon>
        <taxon>Pseudomonadaceae</taxon>
        <taxon>Pseudomonas</taxon>
    </lineage>
</organism>
<dbReference type="GO" id="GO:0005524">
    <property type="term" value="F:ATP binding"/>
    <property type="evidence" value="ECO:0007669"/>
    <property type="project" value="UniProtKB-KW"/>
</dbReference>
<dbReference type="Gene3D" id="3.40.50.300">
    <property type="entry name" value="P-loop containing nucleotide triphosphate hydrolases"/>
    <property type="match status" value="1"/>
</dbReference>
<evidence type="ECO:0000313" key="5">
    <source>
        <dbReference type="Proteomes" id="UP000242418"/>
    </source>
</evidence>
<comment type="caution">
    <text evidence="4">The sequence shown here is derived from an EMBL/GenBank/DDBJ whole genome shotgun (WGS) entry which is preliminary data.</text>
</comment>
<sequence length="414" mass="46147">MNNPYQLSPDEHETYYREIEAEYLPKSLPREQPVAIITGGQPGAGKSGITDEAKAELAKAGGYVLIDADKLRKHSPQYKPAMLADDRLAANRTHPDAGAWASRLTVAAAEGRRNLIIDQTSKDPKAVEDLAGRLKQAGYKIELRVMSVSETVSQLRIASRYETMKAESGFGRYSTRDNHDLAYAGVAQTVARVEQNKSVDAIRIYDKNHIPIKENVLQDGEWLHQADAAERMHAERNRPLTLEERREVAAGYDELAVMIEAPERAATPAEKAEINELRTAAHDSLNLVSRKVAEFEEIKQAYQNEEPGIGSIVRQGTLIDAELRHEEFSARNLSAEQIKEIAKKDIEDYSYLQGKPEQQKLAVLMGGMMGNEHYSSHIKENTPPDLDAALEAANVYEQQNTNEISLSGDRDMEL</sequence>
<dbReference type="Proteomes" id="UP000242418">
    <property type="component" value="Unassembled WGS sequence"/>
</dbReference>
<evidence type="ECO:0000256" key="2">
    <source>
        <dbReference type="ARBA" id="ARBA00022840"/>
    </source>
</evidence>
<gene>
    <name evidence="4" type="ORF">SAMN05216370_0021</name>
</gene>
<keyword evidence="1" id="KW-0547">Nucleotide-binding</keyword>
<evidence type="ECO:0000259" key="3">
    <source>
        <dbReference type="Pfam" id="PF06414"/>
    </source>
</evidence>
<accession>A0AB37ZCZ4</accession>
<dbReference type="InterPro" id="IPR010488">
    <property type="entry name" value="Zeta_toxin_domain"/>
</dbReference>
<dbReference type="AlphaFoldDB" id="A0AB37ZCZ4"/>
<keyword evidence="2" id="KW-0067">ATP-binding</keyword>
<dbReference type="RefSeq" id="WP_167354489.1">
    <property type="nucleotide sequence ID" value="NZ_FMTL01000010.1"/>
</dbReference>